<feature type="region of interest" description="Disordered" evidence="1">
    <location>
        <begin position="22"/>
        <end position="60"/>
    </location>
</feature>
<dbReference type="RefSeq" id="XP_012200728.1">
    <property type="nucleotide sequence ID" value="XM_012345338.1"/>
</dbReference>
<evidence type="ECO:0000313" key="3">
    <source>
        <dbReference type="Proteomes" id="UP000030745"/>
    </source>
</evidence>
<dbReference type="Proteomes" id="UP000030745">
    <property type="component" value="Unassembled WGS sequence"/>
</dbReference>
<dbReference type="VEuPathDB" id="FungiDB:SPRG_06523"/>
<organism evidence="2 3">
    <name type="scientific">Saprolegnia parasitica (strain CBS 223.65)</name>
    <dbReference type="NCBI Taxonomy" id="695850"/>
    <lineage>
        <taxon>Eukaryota</taxon>
        <taxon>Sar</taxon>
        <taxon>Stramenopiles</taxon>
        <taxon>Oomycota</taxon>
        <taxon>Saprolegniomycetes</taxon>
        <taxon>Saprolegniales</taxon>
        <taxon>Saprolegniaceae</taxon>
        <taxon>Saprolegnia</taxon>
    </lineage>
</organism>
<proteinExistence type="predicted"/>
<evidence type="ECO:0000256" key="1">
    <source>
        <dbReference type="SAM" id="MobiDB-lite"/>
    </source>
</evidence>
<dbReference type="GeneID" id="24128869"/>
<evidence type="ECO:0000313" key="2">
    <source>
        <dbReference type="EMBL" id="KDO28669.1"/>
    </source>
</evidence>
<dbReference type="AlphaFoldDB" id="A0A067CD63"/>
<dbReference type="EMBL" id="KK583210">
    <property type="protein sequence ID" value="KDO28669.1"/>
    <property type="molecule type" value="Genomic_DNA"/>
</dbReference>
<name>A0A067CD63_SAPPC</name>
<gene>
    <name evidence="2" type="ORF">SPRG_06523</name>
</gene>
<dbReference type="KEGG" id="spar:SPRG_06523"/>
<reference evidence="2 3" key="1">
    <citation type="journal article" date="2013" name="PLoS Genet.">
        <title>Distinctive expansion of potential virulence genes in the genome of the oomycete fish pathogen Saprolegnia parasitica.</title>
        <authorList>
            <person name="Jiang R.H."/>
            <person name="de Bruijn I."/>
            <person name="Haas B.J."/>
            <person name="Belmonte R."/>
            <person name="Lobach L."/>
            <person name="Christie J."/>
            <person name="van den Ackerveken G."/>
            <person name="Bottin A."/>
            <person name="Bulone V."/>
            <person name="Diaz-Moreno S.M."/>
            <person name="Dumas B."/>
            <person name="Fan L."/>
            <person name="Gaulin E."/>
            <person name="Govers F."/>
            <person name="Grenville-Briggs L.J."/>
            <person name="Horner N.R."/>
            <person name="Levin J.Z."/>
            <person name="Mammella M."/>
            <person name="Meijer H.J."/>
            <person name="Morris P."/>
            <person name="Nusbaum C."/>
            <person name="Oome S."/>
            <person name="Phillips A.J."/>
            <person name="van Rooyen D."/>
            <person name="Rzeszutek E."/>
            <person name="Saraiva M."/>
            <person name="Secombes C.J."/>
            <person name="Seidl M.F."/>
            <person name="Snel B."/>
            <person name="Stassen J.H."/>
            <person name="Sykes S."/>
            <person name="Tripathy S."/>
            <person name="van den Berg H."/>
            <person name="Vega-Arreguin J.C."/>
            <person name="Wawra S."/>
            <person name="Young S.K."/>
            <person name="Zeng Q."/>
            <person name="Dieguez-Uribeondo J."/>
            <person name="Russ C."/>
            <person name="Tyler B.M."/>
            <person name="van West P."/>
        </authorList>
    </citation>
    <scope>NUCLEOTIDE SEQUENCE [LARGE SCALE GENOMIC DNA]</scope>
    <source>
        <strain evidence="2 3">CBS 223.65</strain>
    </source>
</reference>
<protein>
    <submittedName>
        <fullName evidence="2">Uncharacterized protein</fullName>
    </submittedName>
</protein>
<sequence length="403" mass="46446">MATRAPRQGLSPRRRERLLRVLKQAQQAQRPPRLNASLTEPRSAPGVGDVGRKAKGSNPKAELRIHKVLQSRETRTPVVVSSSCNQHQQDLEDEDARVLAYEAFQRQERKAQQRAYSSALIEQMNAKLQLQDDDAVDDRLYAEHLAWETVQTNVYEKTKVDAKRKVTTEMHAAHRATADQAKRWQAVQDLLQRFNDRMLILPPAEARRAFDDAARELHRVCASVFASKDKNEWLAVERCLADRLPRIFHEIQMNEARELRAAELAAAKQTQVRIVKESQKSQIDQRATLRHDRRHEERALLHALEQDKAKLDAHVAAAQETWQARQQQHQAALRDQILARAELRKLDRPFQQRPKGPVVRRETSRPPWWVNPEGPVAPPTLAVELSFPAKTDHFGRKKCSWYD</sequence>
<keyword evidence="3" id="KW-1185">Reference proteome</keyword>
<accession>A0A067CD63</accession>